<name>A0A1I2ARH9_9ACTN</name>
<dbReference type="PRINTS" id="PR00069">
    <property type="entry name" value="ALDKETRDTASE"/>
</dbReference>
<sequence>MTSETITAAASGSWTLGDLPVRRIGFGAMRLTGSAAFHLGTPSDRDRSIAVLRRAIELGVDHIDTAAFYFSSVRSANELINSALAPYADDLVIATKVGPFRDYSGEWGTPARPDQLRAHVEENLRQLGRDHLDLVYLRRTGQDSIAEHFGALAELREAGLIRHLGLSSIGLRHLAEAQAIAPVVSVQNQYGFDSPNAETDELLRTCGEQGVAFVPFFAIAGKGGAQGPSGSDGDEVLAVARAHGATPAQVRLAWTLRQGPHVLAIPGTGSPDHLVENVAAGALRLTDDEMARLDALHRPGE</sequence>
<dbReference type="Gene3D" id="3.20.20.100">
    <property type="entry name" value="NADP-dependent oxidoreductase domain"/>
    <property type="match status" value="1"/>
</dbReference>
<dbReference type="CDD" id="cd19088">
    <property type="entry name" value="AKR_AKR13B1"/>
    <property type="match status" value="1"/>
</dbReference>
<dbReference type="EMBL" id="FONR01000001">
    <property type="protein sequence ID" value="SFE46502.1"/>
    <property type="molecule type" value="Genomic_DNA"/>
</dbReference>
<dbReference type="InterPro" id="IPR050791">
    <property type="entry name" value="Aldo-Keto_reductase"/>
</dbReference>
<proteinExistence type="predicted"/>
<organism evidence="3 4">
    <name type="scientific">Streptomyces mirabilis</name>
    <dbReference type="NCBI Taxonomy" id="68239"/>
    <lineage>
        <taxon>Bacteria</taxon>
        <taxon>Bacillati</taxon>
        <taxon>Actinomycetota</taxon>
        <taxon>Actinomycetes</taxon>
        <taxon>Kitasatosporales</taxon>
        <taxon>Streptomycetaceae</taxon>
        <taxon>Streptomyces</taxon>
    </lineage>
</organism>
<dbReference type="GO" id="GO:0005737">
    <property type="term" value="C:cytoplasm"/>
    <property type="evidence" value="ECO:0007669"/>
    <property type="project" value="TreeGrafter"/>
</dbReference>
<dbReference type="STRING" id="68239.GCA_000745715_03407"/>
<dbReference type="SUPFAM" id="SSF51430">
    <property type="entry name" value="NAD(P)-linked oxidoreductase"/>
    <property type="match status" value="1"/>
</dbReference>
<dbReference type="InterPro" id="IPR036812">
    <property type="entry name" value="NAD(P)_OxRdtase_dom_sf"/>
</dbReference>
<gene>
    <name evidence="3" type="ORF">SAMN02787118_101799</name>
</gene>
<dbReference type="PANTHER" id="PTHR43625">
    <property type="entry name" value="AFLATOXIN B1 ALDEHYDE REDUCTASE"/>
    <property type="match status" value="1"/>
</dbReference>
<evidence type="ECO:0000313" key="4">
    <source>
        <dbReference type="Proteomes" id="UP000181942"/>
    </source>
</evidence>
<evidence type="ECO:0000256" key="1">
    <source>
        <dbReference type="ARBA" id="ARBA00023002"/>
    </source>
</evidence>
<feature type="domain" description="NADP-dependent oxidoreductase" evidence="2">
    <location>
        <begin position="23"/>
        <end position="296"/>
    </location>
</feature>
<dbReference type="PANTHER" id="PTHR43625:SF40">
    <property type="entry name" value="ALDO-KETO REDUCTASE YAKC [NADP(+)]"/>
    <property type="match status" value="1"/>
</dbReference>
<dbReference type="InterPro" id="IPR023210">
    <property type="entry name" value="NADP_OxRdtase_dom"/>
</dbReference>
<accession>A0A1I2ARH9</accession>
<dbReference type="InterPro" id="IPR020471">
    <property type="entry name" value="AKR"/>
</dbReference>
<dbReference type="Pfam" id="PF00248">
    <property type="entry name" value="Aldo_ket_red"/>
    <property type="match status" value="1"/>
</dbReference>
<protein>
    <submittedName>
        <fullName evidence="3">Predicted oxidoreductase</fullName>
    </submittedName>
</protein>
<dbReference type="Proteomes" id="UP000181942">
    <property type="component" value="Unassembled WGS sequence"/>
</dbReference>
<evidence type="ECO:0000313" key="3">
    <source>
        <dbReference type="EMBL" id="SFE46502.1"/>
    </source>
</evidence>
<evidence type="ECO:0000259" key="2">
    <source>
        <dbReference type="Pfam" id="PF00248"/>
    </source>
</evidence>
<dbReference type="GO" id="GO:0016491">
    <property type="term" value="F:oxidoreductase activity"/>
    <property type="evidence" value="ECO:0007669"/>
    <property type="project" value="UniProtKB-KW"/>
</dbReference>
<keyword evidence="1" id="KW-0560">Oxidoreductase</keyword>
<dbReference type="RefSeq" id="WP_177323942.1">
    <property type="nucleotide sequence ID" value="NZ_FONR01000001.1"/>
</dbReference>
<dbReference type="AlphaFoldDB" id="A0A1I2ARH9"/>
<reference evidence="3 4" key="1">
    <citation type="submission" date="2016-10" db="EMBL/GenBank/DDBJ databases">
        <authorList>
            <person name="de Groot N.N."/>
        </authorList>
    </citation>
    <scope>NUCLEOTIDE SEQUENCE [LARGE SCALE GENOMIC DNA]</scope>
    <source>
        <strain evidence="3 4">OK461</strain>
    </source>
</reference>